<comment type="subcellular location">
    <subcellularLocation>
        <location evidence="2">Cell membrane</location>
        <topology evidence="2">Multi-pass membrane protein</topology>
    </subcellularLocation>
</comment>
<dbReference type="InterPro" id="IPR013767">
    <property type="entry name" value="PAS_fold"/>
</dbReference>
<dbReference type="RefSeq" id="WP_379929130.1">
    <property type="nucleotide sequence ID" value="NZ_JBHUMM010000014.1"/>
</dbReference>
<accession>A0ABW5RAM9</accession>
<feature type="domain" description="HAMP" evidence="15">
    <location>
        <begin position="194"/>
        <end position="246"/>
    </location>
</feature>
<comment type="caution">
    <text evidence="16">The sequence shown here is derived from an EMBL/GenBank/DDBJ whole genome shotgun (WGS) entry which is preliminary data.</text>
</comment>
<dbReference type="EMBL" id="JBHUMM010000014">
    <property type="protein sequence ID" value="MFD2671655.1"/>
    <property type="molecule type" value="Genomic_DNA"/>
</dbReference>
<dbReference type="CDD" id="cd00082">
    <property type="entry name" value="HisKA"/>
    <property type="match status" value="1"/>
</dbReference>
<dbReference type="NCBIfam" id="TIGR00229">
    <property type="entry name" value="sensory_box"/>
    <property type="match status" value="1"/>
</dbReference>
<dbReference type="PRINTS" id="PR00344">
    <property type="entry name" value="BCTRLSENSOR"/>
</dbReference>
<dbReference type="SMART" id="SM00304">
    <property type="entry name" value="HAMP"/>
    <property type="match status" value="1"/>
</dbReference>
<keyword evidence="12" id="KW-0812">Transmembrane</keyword>
<dbReference type="SMART" id="SM00091">
    <property type="entry name" value="PAS"/>
    <property type="match status" value="1"/>
</dbReference>
<dbReference type="CDD" id="cd18773">
    <property type="entry name" value="PDC1_HK_sensor"/>
    <property type="match status" value="1"/>
</dbReference>
<evidence type="ECO:0000256" key="10">
    <source>
        <dbReference type="ARBA" id="ARBA00023012"/>
    </source>
</evidence>
<reference evidence="17" key="1">
    <citation type="journal article" date="2019" name="Int. J. Syst. Evol. Microbiol.">
        <title>The Global Catalogue of Microorganisms (GCM) 10K type strain sequencing project: providing services to taxonomists for standard genome sequencing and annotation.</title>
        <authorList>
            <consortium name="The Broad Institute Genomics Platform"/>
            <consortium name="The Broad Institute Genome Sequencing Center for Infectious Disease"/>
            <person name="Wu L."/>
            <person name="Ma J."/>
        </authorList>
    </citation>
    <scope>NUCLEOTIDE SEQUENCE [LARGE SCALE GENOMIC DNA]</scope>
    <source>
        <strain evidence="17">KCTC 33676</strain>
    </source>
</reference>
<keyword evidence="9" id="KW-0067">ATP-binding</keyword>
<dbReference type="InterPro" id="IPR000014">
    <property type="entry name" value="PAS"/>
</dbReference>
<evidence type="ECO:0000256" key="3">
    <source>
        <dbReference type="ARBA" id="ARBA00012438"/>
    </source>
</evidence>
<proteinExistence type="predicted"/>
<evidence type="ECO:0000256" key="9">
    <source>
        <dbReference type="ARBA" id="ARBA00022840"/>
    </source>
</evidence>
<evidence type="ECO:0000256" key="7">
    <source>
        <dbReference type="ARBA" id="ARBA00022741"/>
    </source>
</evidence>
<dbReference type="Gene3D" id="3.30.450.20">
    <property type="entry name" value="PAS domain"/>
    <property type="match status" value="1"/>
</dbReference>
<evidence type="ECO:0000259" key="14">
    <source>
        <dbReference type="PROSITE" id="PS50112"/>
    </source>
</evidence>
<dbReference type="PROSITE" id="PS50885">
    <property type="entry name" value="HAMP"/>
    <property type="match status" value="1"/>
</dbReference>
<evidence type="ECO:0000256" key="1">
    <source>
        <dbReference type="ARBA" id="ARBA00000085"/>
    </source>
</evidence>
<dbReference type="Pfam" id="PF00989">
    <property type="entry name" value="PAS"/>
    <property type="match status" value="1"/>
</dbReference>
<dbReference type="EC" id="2.7.13.3" evidence="3"/>
<dbReference type="InterPro" id="IPR005467">
    <property type="entry name" value="His_kinase_dom"/>
</dbReference>
<dbReference type="SUPFAM" id="SSF55874">
    <property type="entry name" value="ATPase domain of HSP90 chaperone/DNA topoisomerase II/histidine kinase"/>
    <property type="match status" value="1"/>
</dbReference>
<dbReference type="InterPro" id="IPR004358">
    <property type="entry name" value="Sig_transdc_His_kin-like_C"/>
</dbReference>
<name>A0ABW5RAM9_9BACL</name>
<dbReference type="PROSITE" id="PS50112">
    <property type="entry name" value="PAS"/>
    <property type="match status" value="1"/>
</dbReference>
<dbReference type="Pfam" id="PF00512">
    <property type="entry name" value="HisKA"/>
    <property type="match status" value="1"/>
</dbReference>
<dbReference type="Gene3D" id="6.10.340.10">
    <property type="match status" value="1"/>
</dbReference>
<dbReference type="SUPFAM" id="SSF55785">
    <property type="entry name" value="PYP-like sensor domain (PAS domain)"/>
    <property type="match status" value="1"/>
</dbReference>
<dbReference type="Gene3D" id="3.30.565.10">
    <property type="entry name" value="Histidine kinase-like ATPase, C-terminal domain"/>
    <property type="match status" value="1"/>
</dbReference>
<dbReference type="Pfam" id="PF02518">
    <property type="entry name" value="HATPase_c"/>
    <property type="match status" value="1"/>
</dbReference>
<keyword evidence="10" id="KW-0902">Two-component regulatory system</keyword>
<evidence type="ECO:0000259" key="15">
    <source>
        <dbReference type="PROSITE" id="PS50885"/>
    </source>
</evidence>
<dbReference type="Proteomes" id="UP001597497">
    <property type="component" value="Unassembled WGS sequence"/>
</dbReference>
<evidence type="ECO:0000313" key="17">
    <source>
        <dbReference type="Proteomes" id="UP001597497"/>
    </source>
</evidence>
<feature type="transmembrane region" description="Helical" evidence="12">
    <location>
        <begin position="171"/>
        <end position="193"/>
    </location>
</feature>
<keyword evidence="6" id="KW-0808">Transferase</keyword>
<dbReference type="InterPro" id="IPR003660">
    <property type="entry name" value="HAMP_dom"/>
</dbReference>
<keyword evidence="11 12" id="KW-0472">Membrane</keyword>
<dbReference type="CDD" id="cd06225">
    <property type="entry name" value="HAMP"/>
    <property type="match status" value="1"/>
</dbReference>
<evidence type="ECO:0000256" key="11">
    <source>
        <dbReference type="ARBA" id="ARBA00023136"/>
    </source>
</evidence>
<evidence type="ECO:0000256" key="2">
    <source>
        <dbReference type="ARBA" id="ARBA00004651"/>
    </source>
</evidence>
<dbReference type="Gene3D" id="1.10.287.130">
    <property type="match status" value="1"/>
</dbReference>
<dbReference type="GO" id="GO:0016301">
    <property type="term" value="F:kinase activity"/>
    <property type="evidence" value="ECO:0007669"/>
    <property type="project" value="UniProtKB-KW"/>
</dbReference>
<evidence type="ECO:0000256" key="8">
    <source>
        <dbReference type="ARBA" id="ARBA00022777"/>
    </source>
</evidence>
<gene>
    <name evidence="16" type="primary">pnpS</name>
    <name evidence="16" type="ORF">ACFSUC_08560</name>
</gene>
<sequence length="599" mass="68071">MRRFRYKLTLIFMVLIGTSVLATGLITANNMKDSLIESLENSMEREIRVITAATPWPEDRSEEEKMAFFSDKAELLNRVSGARLTFMDAEGVVLGDSDYEAREMDNHIGRSEVREALRTMERGTAIRYSHTLKQEMLYLAMPYVDENGDLKGIVRLSFSLAEVLSEVRTMWNYYFLGLIVLFILAGLISYPIARNLTLPLEKMMKVAQQISHMNYEARVPVRSKDEVGRLGTAINTMADSLQQQVRRISDNEAKLATVMENMISGVILIDEDGHFAVLNRSAEEILGYSLKELKDRPYYQSNLQKELTDCIDEGMARKERIREELVFYYPMERTVEMSLVPLTTEDHFSGVVVVLHDITDIRRLEKVRSEFVANVSHELKTPIAAVKGFAETLLSGALHDEETLKSFLQIIYDESARLDRLIADILELSKIESKRIPLHFSPVHLHSFSTKMMNMLLKSAEKKNISLNMDVDEDVYLEADEDRLRQILINLISNGINYTPDGGEVKLTVQPLSVKGNRTEEEKVLIIVEDTGIGIPKKDIPRIFERFYRVDKARSRVSGGTGLGLSIVKHLVELHKGTIRVESEVGIGSKIIIELPVIH</sequence>
<keyword evidence="5" id="KW-0597">Phosphoprotein</keyword>
<comment type="catalytic activity">
    <reaction evidence="1">
        <text>ATP + protein L-histidine = ADP + protein N-phospho-L-histidine.</text>
        <dbReference type="EC" id="2.7.13.3"/>
    </reaction>
</comment>
<dbReference type="PROSITE" id="PS50109">
    <property type="entry name" value="HIS_KIN"/>
    <property type="match status" value="1"/>
</dbReference>
<dbReference type="CDD" id="cd00130">
    <property type="entry name" value="PAS"/>
    <property type="match status" value="1"/>
</dbReference>
<organism evidence="16 17">
    <name type="scientific">Marinicrinis sediminis</name>
    <dbReference type="NCBI Taxonomy" id="1652465"/>
    <lineage>
        <taxon>Bacteria</taxon>
        <taxon>Bacillati</taxon>
        <taxon>Bacillota</taxon>
        <taxon>Bacilli</taxon>
        <taxon>Bacillales</taxon>
        <taxon>Paenibacillaceae</taxon>
    </lineage>
</organism>
<dbReference type="InterPro" id="IPR003661">
    <property type="entry name" value="HisK_dim/P_dom"/>
</dbReference>
<dbReference type="CDD" id="cd16922">
    <property type="entry name" value="HATPase_EvgS-ArcB-TorS-like"/>
    <property type="match status" value="1"/>
</dbReference>
<dbReference type="InterPro" id="IPR003594">
    <property type="entry name" value="HATPase_dom"/>
</dbReference>
<keyword evidence="7" id="KW-0547">Nucleotide-binding</keyword>
<dbReference type="NCBIfam" id="NF046044">
    <property type="entry name" value="PnpS"/>
    <property type="match status" value="1"/>
</dbReference>
<evidence type="ECO:0000256" key="4">
    <source>
        <dbReference type="ARBA" id="ARBA00022475"/>
    </source>
</evidence>
<feature type="domain" description="PAS" evidence="14">
    <location>
        <begin position="251"/>
        <end position="306"/>
    </location>
</feature>
<dbReference type="SUPFAM" id="SSF47384">
    <property type="entry name" value="Homodimeric domain of signal transducing histidine kinase"/>
    <property type="match status" value="1"/>
</dbReference>
<keyword evidence="12" id="KW-1133">Transmembrane helix</keyword>
<keyword evidence="8 16" id="KW-0418">Kinase</keyword>
<dbReference type="InterPro" id="IPR036097">
    <property type="entry name" value="HisK_dim/P_sf"/>
</dbReference>
<evidence type="ECO:0000313" key="16">
    <source>
        <dbReference type="EMBL" id="MFD2671655.1"/>
    </source>
</evidence>
<protein>
    <recommendedName>
        <fullName evidence="3">histidine kinase</fullName>
        <ecNumber evidence="3">2.7.13.3</ecNumber>
    </recommendedName>
</protein>
<dbReference type="PANTHER" id="PTHR45453:SF1">
    <property type="entry name" value="PHOSPHATE REGULON SENSOR PROTEIN PHOR"/>
    <property type="match status" value="1"/>
</dbReference>
<dbReference type="InterPro" id="IPR036890">
    <property type="entry name" value="HATPase_C_sf"/>
</dbReference>
<dbReference type="SUPFAM" id="SSF158472">
    <property type="entry name" value="HAMP domain-like"/>
    <property type="match status" value="1"/>
</dbReference>
<keyword evidence="17" id="KW-1185">Reference proteome</keyword>
<dbReference type="InterPro" id="IPR050351">
    <property type="entry name" value="BphY/WalK/GraS-like"/>
</dbReference>
<evidence type="ECO:0000259" key="13">
    <source>
        <dbReference type="PROSITE" id="PS50109"/>
    </source>
</evidence>
<evidence type="ECO:0000256" key="5">
    <source>
        <dbReference type="ARBA" id="ARBA00022553"/>
    </source>
</evidence>
<dbReference type="PANTHER" id="PTHR45453">
    <property type="entry name" value="PHOSPHATE REGULON SENSOR PROTEIN PHOR"/>
    <property type="match status" value="1"/>
</dbReference>
<feature type="domain" description="Histidine kinase" evidence="13">
    <location>
        <begin position="374"/>
        <end position="599"/>
    </location>
</feature>
<dbReference type="SMART" id="SM00387">
    <property type="entry name" value="HATPase_c"/>
    <property type="match status" value="1"/>
</dbReference>
<evidence type="ECO:0000256" key="6">
    <source>
        <dbReference type="ARBA" id="ARBA00022679"/>
    </source>
</evidence>
<dbReference type="InterPro" id="IPR035965">
    <property type="entry name" value="PAS-like_dom_sf"/>
</dbReference>
<evidence type="ECO:0000256" key="12">
    <source>
        <dbReference type="SAM" id="Phobius"/>
    </source>
</evidence>
<dbReference type="SMART" id="SM00388">
    <property type="entry name" value="HisKA"/>
    <property type="match status" value="1"/>
</dbReference>
<keyword evidence="4" id="KW-1003">Cell membrane</keyword>
<dbReference type="Pfam" id="PF00672">
    <property type="entry name" value="HAMP"/>
    <property type="match status" value="1"/>
</dbReference>